<name>A0A834YAC2_TETSI</name>
<dbReference type="GO" id="GO:0006351">
    <property type="term" value="P:DNA-templated transcription"/>
    <property type="evidence" value="ECO:0007669"/>
    <property type="project" value="UniProtKB-UniRule"/>
</dbReference>
<dbReference type="GO" id="GO:0006355">
    <property type="term" value="P:regulation of DNA-templated transcription"/>
    <property type="evidence" value="ECO:0007669"/>
    <property type="project" value="InterPro"/>
</dbReference>
<dbReference type="OMA" id="HRQANWI"/>
<dbReference type="GO" id="GO:0032502">
    <property type="term" value="P:developmental process"/>
    <property type="evidence" value="ECO:0007669"/>
    <property type="project" value="InterPro"/>
</dbReference>
<feature type="short sequence motif" description="Bipartite nuclear localization signal" evidence="4">
    <location>
        <begin position="229"/>
        <end position="239"/>
    </location>
</feature>
<feature type="domain" description="QLQ" evidence="7">
    <location>
        <begin position="155"/>
        <end position="190"/>
    </location>
</feature>
<keyword evidence="5" id="KW-0805">Transcription regulation</keyword>
<dbReference type="PROSITE" id="PS51666">
    <property type="entry name" value="QLQ"/>
    <property type="match status" value="1"/>
</dbReference>
<proteinExistence type="inferred from homology"/>
<evidence type="ECO:0000259" key="7">
    <source>
        <dbReference type="PROSITE" id="PS51666"/>
    </source>
</evidence>
<dbReference type="GO" id="GO:0005524">
    <property type="term" value="F:ATP binding"/>
    <property type="evidence" value="ECO:0007669"/>
    <property type="project" value="UniProtKB-UniRule"/>
</dbReference>
<comment type="similarity">
    <text evidence="2 5">Belongs to the GRF family.</text>
</comment>
<comment type="domain">
    <text evidence="5">The QLQ domain and WRC domain may be involved in protein-protein interaction and DNA-binding, respectively.</text>
</comment>
<evidence type="ECO:0000256" key="4">
    <source>
        <dbReference type="PROSITE-ProRule" id="PRU01002"/>
    </source>
</evidence>
<dbReference type="Pfam" id="PF08879">
    <property type="entry name" value="WRC"/>
    <property type="match status" value="1"/>
</dbReference>
<dbReference type="Proteomes" id="UP000655225">
    <property type="component" value="Unassembled WGS sequence"/>
</dbReference>
<feature type="compositionally biased region" description="Polar residues" evidence="6">
    <location>
        <begin position="596"/>
        <end position="605"/>
    </location>
</feature>
<dbReference type="EMBL" id="JABCRI010000024">
    <property type="protein sequence ID" value="KAF8377673.1"/>
    <property type="molecule type" value="Genomic_DNA"/>
</dbReference>
<dbReference type="OrthoDB" id="1927209at2759"/>
<dbReference type="PANTHER" id="PTHR31602">
    <property type="entry name" value="GROWTH-REGULATING FACTOR 5"/>
    <property type="match status" value="1"/>
</dbReference>
<comment type="subcellular location">
    <subcellularLocation>
        <location evidence="1 4 5">Nucleus</location>
    </subcellularLocation>
</comment>
<protein>
    <recommendedName>
        <fullName evidence="5">Growth-regulating factor</fullName>
    </recommendedName>
</protein>
<keyword evidence="3 4" id="KW-0539">Nucleus</keyword>
<dbReference type="Pfam" id="PF08880">
    <property type="entry name" value="QLQ"/>
    <property type="match status" value="1"/>
</dbReference>
<feature type="domain" description="WRC" evidence="8">
    <location>
        <begin position="224"/>
        <end position="268"/>
    </location>
</feature>
<dbReference type="InterPro" id="IPR014977">
    <property type="entry name" value="WRC_dom"/>
</dbReference>
<evidence type="ECO:0000256" key="1">
    <source>
        <dbReference type="ARBA" id="ARBA00004123"/>
    </source>
</evidence>
<dbReference type="InterPro" id="IPR014978">
    <property type="entry name" value="Gln-Leu-Gln_QLQ"/>
</dbReference>
<feature type="region of interest" description="Disordered" evidence="6">
    <location>
        <begin position="564"/>
        <end position="605"/>
    </location>
</feature>
<comment type="function">
    <text evidence="5">Transcription activator.</text>
</comment>
<keyword evidence="10" id="KW-1185">Reference proteome</keyword>
<dbReference type="SMART" id="SM00951">
    <property type="entry name" value="QLQ"/>
    <property type="match status" value="1"/>
</dbReference>
<dbReference type="PROSITE" id="PS51667">
    <property type="entry name" value="WRC"/>
    <property type="match status" value="1"/>
</dbReference>
<evidence type="ECO:0000313" key="9">
    <source>
        <dbReference type="EMBL" id="KAF8377673.1"/>
    </source>
</evidence>
<dbReference type="PANTHER" id="PTHR31602:SF42">
    <property type="entry name" value="GROWTH-REGULATING FACTOR 2"/>
    <property type="match status" value="1"/>
</dbReference>
<evidence type="ECO:0000259" key="8">
    <source>
        <dbReference type="PROSITE" id="PS51667"/>
    </source>
</evidence>
<dbReference type="GO" id="GO:0005634">
    <property type="term" value="C:nucleus"/>
    <property type="evidence" value="ECO:0007669"/>
    <property type="project" value="UniProtKB-SubCell"/>
</dbReference>
<gene>
    <name evidence="9" type="ORF">HHK36_031057</name>
</gene>
<sequence>MDFGVVGLDGLVGSDSGFASLVSDTETRQKGYGSGLLKQERSGSAEDDWRSLKMARTDDFSTSETMLLQQRNPSLLISNSMFSDCQQQQQMLNFSSPKSEALLLSNDGGIVERSVQNANLPYYHHTSSAYTRNTGFGSGSLSTNMHGVLTGIRGPFTPSQWMELEHQALIYKYITANVPIPSNLLIPIRKALNPSGFSSLSAGSWRPNTLGWGSFHLGFSGSTDPEPGRCRRTDGKKWRCSRDAVADQKYCERHMNRGRHRSRKPVEGQTGQAISGLATAKVMPMASSSSASLVSSSGASNSLAITQHQLRSLHSGSPTPAATNINRIFLSKENVGDRMHETQGLSMLSPTMNLKSKETPFSILKQQIPFEESPRTEFGLVSSDSLLNPSQRNSYMNCRNFVSASDLNDRETQTQNPLRHFINDWPKNRSDRSAIAWPEVEELQSDQTQLSISIPDFSSSSSSRTQEKLTLSPLRLSREFNPIQMGLGVGSVLNEPTQRQGNWIPISWETSMGGPLGEVLNNNNNTVGDCENSSALNLMTEGWDISPRLGSSPTGVLQKTTFASLSNSSAGSSPRAENNKTHEGTIPCDDFHGSALVNSSSIPSL</sequence>
<evidence type="ECO:0000256" key="5">
    <source>
        <dbReference type="RuleBase" id="RU367127"/>
    </source>
</evidence>
<evidence type="ECO:0000256" key="2">
    <source>
        <dbReference type="ARBA" id="ARBA00008122"/>
    </source>
</evidence>
<dbReference type="InterPro" id="IPR031137">
    <property type="entry name" value="GRF"/>
</dbReference>
<reference evidence="9 10" key="1">
    <citation type="submission" date="2020-04" db="EMBL/GenBank/DDBJ databases">
        <title>Plant Genome Project.</title>
        <authorList>
            <person name="Zhang R.-G."/>
        </authorList>
    </citation>
    <scope>NUCLEOTIDE SEQUENCE [LARGE SCALE GENOMIC DNA]</scope>
    <source>
        <strain evidence="9">YNK0</strain>
        <tissue evidence="9">Leaf</tissue>
    </source>
</reference>
<evidence type="ECO:0000256" key="6">
    <source>
        <dbReference type="SAM" id="MobiDB-lite"/>
    </source>
</evidence>
<comment type="caution">
    <text evidence="9">The sequence shown here is derived from an EMBL/GenBank/DDBJ whole genome shotgun (WGS) entry which is preliminary data.</text>
</comment>
<organism evidence="9 10">
    <name type="scientific">Tetracentron sinense</name>
    <name type="common">Spur-leaf</name>
    <dbReference type="NCBI Taxonomy" id="13715"/>
    <lineage>
        <taxon>Eukaryota</taxon>
        <taxon>Viridiplantae</taxon>
        <taxon>Streptophyta</taxon>
        <taxon>Embryophyta</taxon>
        <taxon>Tracheophyta</taxon>
        <taxon>Spermatophyta</taxon>
        <taxon>Magnoliopsida</taxon>
        <taxon>Trochodendrales</taxon>
        <taxon>Trochodendraceae</taxon>
        <taxon>Tetracentron</taxon>
    </lineage>
</organism>
<accession>A0A834YAC2</accession>
<feature type="compositionally biased region" description="Low complexity" evidence="6">
    <location>
        <begin position="564"/>
        <end position="573"/>
    </location>
</feature>
<feature type="short sequence motif" description="Bipartite nuclear localization signal" evidence="4">
    <location>
        <begin position="257"/>
        <end position="264"/>
    </location>
</feature>
<evidence type="ECO:0000256" key="3">
    <source>
        <dbReference type="ARBA" id="ARBA00023242"/>
    </source>
</evidence>
<keyword evidence="5" id="KW-0010">Activator</keyword>
<keyword evidence="5" id="KW-0804">Transcription</keyword>
<dbReference type="AlphaFoldDB" id="A0A834YAC2"/>
<evidence type="ECO:0000313" key="10">
    <source>
        <dbReference type="Proteomes" id="UP000655225"/>
    </source>
</evidence>